<dbReference type="Gene3D" id="3.30.1330.30">
    <property type="match status" value="1"/>
</dbReference>
<dbReference type="EMBL" id="JBBMFC010000005">
    <property type="protein sequence ID" value="MEQ2578004.1"/>
    <property type="molecule type" value="Genomic_DNA"/>
</dbReference>
<feature type="domain" description="Ribosomal protein eL8/eL30/eS12/Gadd45" evidence="1">
    <location>
        <begin position="5"/>
        <end position="90"/>
    </location>
</feature>
<dbReference type="RefSeq" id="WP_349143882.1">
    <property type="nucleotide sequence ID" value="NZ_JBBMFC010000005.1"/>
</dbReference>
<reference evidence="2 3" key="1">
    <citation type="submission" date="2024-03" db="EMBL/GenBank/DDBJ databases">
        <title>Human intestinal bacterial collection.</title>
        <authorList>
            <person name="Pauvert C."/>
            <person name="Hitch T.C.A."/>
            <person name="Clavel T."/>
        </authorList>
    </citation>
    <scope>NUCLEOTIDE SEQUENCE [LARGE SCALE GENOMIC DNA]</scope>
    <source>
        <strain evidence="2 3">CLA-AA-H78B</strain>
    </source>
</reference>
<dbReference type="InterPro" id="IPR004038">
    <property type="entry name" value="Ribosomal_eL8/eL30/eS12/Gad45"/>
</dbReference>
<comment type="caution">
    <text evidence="2">The sequence shown here is derived from an EMBL/GenBank/DDBJ whole genome shotgun (WGS) entry which is preliminary data.</text>
</comment>
<gene>
    <name evidence="2" type="ORF">WMO62_03980</name>
</gene>
<evidence type="ECO:0000313" key="3">
    <source>
        <dbReference type="Proteomes" id="UP001470288"/>
    </source>
</evidence>
<dbReference type="Proteomes" id="UP001470288">
    <property type="component" value="Unassembled WGS sequence"/>
</dbReference>
<accession>A0ABV1HYJ6</accession>
<protein>
    <submittedName>
        <fullName evidence="2">Ribosomal L7Ae/L30e/S12e/Gadd45 family protein</fullName>
    </submittedName>
</protein>
<name>A0ABV1HYJ6_9FIRM</name>
<evidence type="ECO:0000313" key="2">
    <source>
        <dbReference type="EMBL" id="MEQ2578004.1"/>
    </source>
</evidence>
<keyword evidence="3" id="KW-1185">Reference proteome</keyword>
<dbReference type="SUPFAM" id="SSF55315">
    <property type="entry name" value="L30e-like"/>
    <property type="match status" value="1"/>
</dbReference>
<evidence type="ECO:0000259" key="1">
    <source>
        <dbReference type="Pfam" id="PF01248"/>
    </source>
</evidence>
<sequence>MQKAKVLSYIGLATRARKSVSGEFSVENSVRKGKAKLVVVSEEASENTKKKIRSLCEYYKVPLYVACSSAELGSACGKEFRMSVAVEDEGLAAAAIRALE</sequence>
<dbReference type="Pfam" id="PF01248">
    <property type="entry name" value="Ribosomal_L7Ae"/>
    <property type="match status" value="1"/>
</dbReference>
<organism evidence="2 3">
    <name type="scientific">Hominiventricola aquisgranensis</name>
    <dbReference type="NCBI Taxonomy" id="3133164"/>
    <lineage>
        <taxon>Bacteria</taxon>
        <taxon>Bacillati</taxon>
        <taxon>Bacillota</taxon>
        <taxon>Clostridia</taxon>
        <taxon>Lachnospirales</taxon>
        <taxon>Lachnospiraceae</taxon>
        <taxon>Hominiventricola</taxon>
    </lineage>
</organism>
<dbReference type="InterPro" id="IPR029064">
    <property type="entry name" value="Ribosomal_eL30-like_sf"/>
</dbReference>
<proteinExistence type="predicted"/>